<accession>A0ABD3PNV0</accession>
<dbReference type="EMBL" id="JABMIG020000141">
    <property type="protein sequence ID" value="KAL3789442.1"/>
    <property type="molecule type" value="Genomic_DNA"/>
</dbReference>
<keyword evidence="5" id="KW-0915">Sodium</keyword>
<proteinExistence type="inferred from homology"/>
<dbReference type="GO" id="GO:0015297">
    <property type="term" value="F:antiporter activity"/>
    <property type="evidence" value="ECO:0007669"/>
    <property type="project" value="UniProtKB-KW"/>
</dbReference>
<evidence type="ECO:0000256" key="1">
    <source>
        <dbReference type="ARBA" id="ARBA00004141"/>
    </source>
</evidence>
<evidence type="ECO:0000256" key="8">
    <source>
        <dbReference type="ARBA" id="ARBA00023201"/>
    </source>
</evidence>
<feature type="compositionally biased region" description="Polar residues" evidence="10">
    <location>
        <begin position="578"/>
        <end position="592"/>
    </location>
</feature>
<comment type="subcellular location">
    <subcellularLocation>
        <location evidence="1">Membrane</location>
        <topology evidence="1">Multi-pass membrane protein</topology>
    </subcellularLocation>
</comment>
<evidence type="ECO:0000256" key="5">
    <source>
        <dbReference type="ARBA" id="ARBA00023053"/>
    </source>
</evidence>
<feature type="transmembrane region" description="Helical" evidence="11">
    <location>
        <begin position="111"/>
        <end position="129"/>
    </location>
</feature>
<keyword evidence="3 9" id="KW-0812">Transmembrane</keyword>
<keyword evidence="9" id="KW-0050">Antiport</keyword>
<feature type="transmembrane region" description="Helical" evidence="11">
    <location>
        <begin position="141"/>
        <end position="158"/>
    </location>
</feature>
<dbReference type="PANTHER" id="PTHR10110:SF187">
    <property type="entry name" value="SODIUM_HYDROGEN EXCHANGER"/>
    <property type="match status" value="1"/>
</dbReference>
<evidence type="ECO:0000256" key="7">
    <source>
        <dbReference type="ARBA" id="ARBA00023136"/>
    </source>
</evidence>
<keyword evidence="8 9" id="KW-0739">Sodium transport</keyword>
<evidence type="ECO:0000256" key="10">
    <source>
        <dbReference type="SAM" id="MobiDB-lite"/>
    </source>
</evidence>
<feature type="transmembrane region" description="Helical" evidence="11">
    <location>
        <begin position="305"/>
        <end position="322"/>
    </location>
</feature>
<gene>
    <name evidence="13" type="ORF">HJC23_001990</name>
</gene>
<feature type="transmembrane region" description="Helical" evidence="11">
    <location>
        <begin position="334"/>
        <end position="350"/>
    </location>
</feature>
<feature type="transmembrane region" description="Helical" evidence="11">
    <location>
        <begin position="239"/>
        <end position="256"/>
    </location>
</feature>
<reference evidence="13 14" key="1">
    <citation type="journal article" date="2020" name="G3 (Bethesda)">
        <title>Improved Reference Genome for Cyclotella cryptica CCMP332, a Model for Cell Wall Morphogenesis, Salinity Adaptation, and Lipid Production in Diatoms (Bacillariophyta).</title>
        <authorList>
            <person name="Roberts W.R."/>
            <person name="Downey K.M."/>
            <person name="Ruck E.C."/>
            <person name="Traller J.C."/>
            <person name="Alverson A.J."/>
        </authorList>
    </citation>
    <scope>NUCLEOTIDE SEQUENCE [LARGE SCALE GENOMIC DNA]</scope>
    <source>
        <strain evidence="13 14">CCMP332</strain>
    </source>
</reference>
<evidence type="ECO:0000313" key="14">
    <source>
        <dbReference type="Proteomes" id="UP001516023"/>
    </source>
</evidence>
<dbReference type="Pfam" id="PF00999">
    <property type="entry name" value="Na_H_Exchanger"/>
    <property type="match status" value="1"/>
</dbReference>
<feature type="transmembrane region" description="Helical" evidence="11">
    <location>
        <begin position="170"/>
        <end position="187"/>
    </location>
</feature>
<dbReference type="InterPro" id="IPR004709">
    <property type="entry name" value="NaH_exchanger"/>
</dbReference>
<dbReference type="InterPro" id="IPR018422">
    <property type="entry name" value="Cation/H_exchanger_CPA1"/>
</dbReference>
<feature type="non-terminal residue" evidence="13">
    <location>
        <position position="1"/>
    </location>
</feature>
<keyword evidence="2 9" id="KW-0813">Transport</keyword>
<name>A0ABD3PNV0_9STRA</name>
<dbReference type="GO" id="GO:0006814">
    <property type="term" value="P:sodium ion transport"/>
    <property type="evidence" value="ECO:0007669"/>
    <property type="project" value="UniProtKB-KW"/>
</dbReference>
<feature type="transmembrane region" description="Helical" evidence="11">
    <location>
        <begin position="417"/>
        <end position="441"/>
    </location>
</feature>
<sequence>PSVDPSPTDHPSHPHAFAVIHNIVNNDQAYSNKSLLTFHHNSSDVASTVLPVAEQKSGLVGPIETLVNAANSYDVTIDINETIILPAAPTTAPTDENIDAAEETHQFDADAALLLNITLICCTMLAYYVKKNKFYFLPESGVAMLVGIVIGGIARLTVTDLTLFSFSPELFFFVLLPPIIFEAGYSLEKTQFFENIGAITLFAFVGTIISAFVVGMLTYWSAQLGLIRHIDKDNPMEALLFGSLISAVDPVATLAIMGNPELQCDNLLYSLVFGESVLNDAVAIVLFKTFHKFYDPDGPEWNRSVIPKALFSFALGLLVSYIYKHTNLSDFPKLEGGLLFMFCYCCYATAEAVQLSGIMALFFNGIVLSHYNSYNLSKTAQVTTEQFFATLAAITETIVFLYMGMEVFTRSFKNWDFMFAMMGLLFCLIARALNVFPISFIANFCRQKKVNKIPFKMQCVLWFAGLRGAMAFALSMNMPGPNSDTYAAGTLFICLFTTIVCGGFTEKVLTRFGMKRGGERIASVSDEFLGIDDILIVDSPLARRVSQSIHDKYKFFWRNVDENYMQEFFGGAAHPQAATPSQSSGHYELSQQNDDDDDF</sequence>
<keyword evidence="14" id="KW-1185">Reference proteome</keyword>
<dbReference type="InterPro" id="IPR006153">
    <property type="entry name" value="Cation/H_exchanger_TM"/>
</dbReference>
<keyword evidence="6 9" id="KW-0406">Ion transport</keyword>
<dbReference type="Proteomes" id="UP001516023">
    <property type="component" value="Unassembled WGS sequence"/>
</dbReference>
<dbReference type="NCBIfam" id="TIGR00840">
    <property type="entry name" value="b_cpa1"/>
    <property type="match status" value="1"/>
</dbReference>
<feature type="domain" description="Cation/H+ exchanger transmembrane" evidence="12">
    <location>
        <begin position="123"/>
        <end position="509"/>
    </location>
</feature>
<comment type="similarity">
    <text evidence="9">Belongs to the monovalent cation:proton antiporter 1 (CPA1) transporter (TC 2.A.36) family.</text>
</comment>
<feature type="transmembrane region" description="Helical" evidence="11">
    <location>
        <begin position="268"/>
        <end position="290"/>
    </location>
</feature>
<feature type="transmembrane region" description="Helical" evidence="11">
    <location>
        <begin position="453"/>
        <end position="474"/>
    </location>
</feature>
<feature type="transmembrane region" description="Helical" evidence="11">
    <location>
        <begin position="486"/>
        <end position="505"/>
    </location>
</feature>
<protein>
    <recommendedName>
        <fullName evidence="9">Sodium/hydrogen exchanger</fullName>
    </recommendedName>
</protein>
<dbReference type="PANTHER" id="PTHR10110">
    <property type="entry name" value="SODIUM/HYDROGEN EXCHANGER"/>
    <property type="match status" value="1"/>
</dbReference>
<evidence type="ECO:0000256" key="2">
    <source>
        <dbReference type="ARBA" id="ARBA00022448"/>
    </source>
</evidence>
<evidence type="ECO:0000256" key="4">
    <source>
        <dbReference type="ARBA" id="ARBA00022989"/>
    </source>
</evidence>
<evidence type="ECO:0000313" key="13">
    <source>
        <dbReference type="EMBL" id="KAL3789442.1"/>
    </source>
</evidence>
<dbReference type="PRINTS" id="PR01084">
    <property type="entry name" value="NAHEXCHNGR"/>
</dbReference>
<feature type="transmembrane region" description="Helical" evidence="11">
    <location>
        <begin position="199"/>
        <end position="219"/>
    </location>
</feature>
<feature type="region of interest" description="Disordered" evidence="10">
    <location>
        <begin position="574"/>
        <end position="599"/>
    </location>
</feature>
<evidence type="ECO:0000256" key="3">
    <source>
        <dbReference type="ARBA" id="ARBA00022692"/>
    </source>
</evidence>
<organism evidence="13 14">
    <name type="scientific">Cyclotella cryptica</name>
    <dbReference type="NCBI Taxonomy" id="29204"/>
    <lineage>
        <taxon>Eukaryota</taxon>
        <taxon>Sar</taxon>
        <taxon>Stramenopiles</taxon>
        <taxon>Ochrophyta</taxon>
        <taxon>Bacillariophyta</taxon>
        <taxon>Coscinodiscophyceae</taxon>
        <taxon>Thalassiosirophycidae</taxon>
        <taxon>Stephanodiscales</taxon>
        <taxon>Stephanodiscaceae</taxon>
        <taxon>Cyclotella</taxon>
    </lineage>
</organism>
<evidence type="ECO:0000256" key="11">
    <source>
        <dbReference type="SAM" id="Phobius"/>
    </source>
</evidence>
<dbReference type="Gene3D" id="6.10.140.1330">
    <property type="match status" value="1"/>
</dbReference>
<evidence type="ECO:0000256" key="6">
    <source>
        <dbReference type="ARBA" id="ARBA00023065"/>
    </source>
</evidence>
<feature type="transmembrane region" description="Helical" evidence="11">
    <location>
        <begin position="386"/>
        <end position="405"/>
    </location>
</feature>
<evidence type="ECO:0000259" key="12">
    <source>
        <dbReference type="Pfam" id="PF00999"/>
    </source>
</evidence>
<dbReference type="AlphaFoldDB" id="A0ABD3PNV0"/>
<keyword evidence="4 11" id="KW-1133">Transmembrane helix</keyword>
<dbReference type="GO" id="GO:0016020">
    <property type="term" value="C:membrane"/>
    <property type="evidence" value="ECO:0007669"/>
    <property type="project" value="UniProtKB-SubCell"/>
</dbReference>
<evidence type="ECO:0000256" key="9">
    <source>
        <dbReference type="RuleBase" id="RU003722"/>
    </source>
</evidence>
<keyword evidence="7 11" id="KW-0472">Membrane</keyword>
<comment type="caution">
    <text evidence="13">The sequence shown here is derived from an EMBL/GenBank/DDBJ whole genome shotgun (WGS) entry which is preliminary data.</text>
</comment>